<dbReference type="KEGG" id="lto:RGQ30_24360"/>
<dbReference type="InterPro" id="IPR011006">
    <property type="entry name" value="CheY-like_superfamily"/>
</dbReference>
<proteinExistence type="predicted"/>
<evidence type="ECO:0000313" key="4">
    <source>
        <dbReference type="Proteomes" id="UP001329151"/>
    </source>
</evidence>
<dbReference type="PANTHER" id="PTHR43384">
    <property type="entry name" value="SEPTUM SITE-DETERMINING PROTEIN MIND HOMOLOG, CHLOROPLASTIC-RELATED"/>
    <property type="match status" value="1"/>
</dbReference>
<dbReference type="GO" id="GO:0016887">
    <property type="term" value="F:ATP hydrolysis activity"/>
    <property type="evidence" value="ECO:0007669"/>
    <property type="project" value="TreeGrafter"/>
</dbReference>
<evidence type="ECO:0000256" key="1">
    <source>
        <dbReference type="PROSITE-ProRule" id="PRU00169"/>
    </source>
</evidence>
<dbReference type="Gene3D" id="3.40.50.2300">
    <property type="match status" value="1"/>
</dbReference>
<dbReference type="GO" id="GO:0000160">
    <property type="term" value="P:phosphorelay signal transduction system"/>
    <property type="evidence" value="ECO:0007669"/>
    <property type="project" value="InterPro"/>
</dbReference>
<feature type="domain" description="Response regulatory" evidence="2">
    <location>
        <begin position="7"/>
        <end position="122"/>
    </location>
</feature>
<dbReference type="SUPFAM" id="SSF52540">
    <property type="entry name" value="P-loop containing nucleoside triphosphate hydrolases"/>
    <property type="match status" value="1"/>
</dbReference>
<evidence type="ECO:0000259" key="2">
    <source>
        <dbReference type="PROSITE" id="PS50110"/>
    </source>
</evidence>
<dbReference type="GO" id="GO:0009898">
    <property type="term" value="C:cytoplasmic side of plasma membrane"/>
    <property type="evidence" value="ECO:0007669"/>
    <property type="project" value="TreeGrafter"/>
</dbReference>
<name>A0AA86MF99_9BURK</name>
<accession>A0AA86MF99</accession>
<dbReference type="GO" id="GO:0051782">
    <property type="term" value="P:negative regulation of cell division"/>
    <property type="evidence" value="ECO:0007669"/>
    <property type="project" value="TreeGrafter"/>
</dbReference>
<dbReference type="SUPFAM" id="SSF52172">
    <property type="entry name" value="CheY-like"/>
    <property type="match status" value="1"/>
</dbReference>
<dbReference type="PROSITE" id="PS50110">
    <property type="entry name" value="RESPONSE_REGULATORY"/>
    <property type="match status" value="1"/>
</dbReference>
<feature type="modified residue" description="4-aspartylphosphate" evidence="1">
    <location>
        <position position="56"/>
    </location>
</feature>
<dbReference type="Proteomes" id="UP001329151">
    <property type="component" value="Chromosome"/>
</dbReference>
<organism evidence="3 4">
    <name type="scientific">Limnobacter thiooxidans</name>
    <dbReference type="NCBI Taxonomy" id="131080"/>
    <lineage>
        <taxon>Bacteria</taxon>
        <taxon>Pseudomonadati</taxon>
        <taxon>Pseudomonadota</taxon>
        <taxon>Betaproteobacteria</taxon>
        <taxon>Burkholderiales</taxon>
        <taxon>Burkholderiaceae</taxon>
        <taxon>Limnobacter</taxon>
    </lineage>
</organism>
<sequence length="399" mass="43039">MPQSMPRILFISGSDANWLWLSDAVGDRFMLVRESGTFSEITKRVGLVSPSMAVVDYSPQVGLDASLIVKELREIAPDLPVVAMGSKDSTEDVVNALRSGVKDFLSLDSSAGEVTKILSAVAEKAPAPSNERKGYAMVVLGGRQGVGSTTLAVNLAVQLARQNKDSTLLLDFGLPLGDGLVHLPCEDKQGAMDFVECVRNLKRFDATLAKSAFRKHNQTGVAILSLPRNLADLRDISASDALKFLNLIKSFFENIVIDLCGFSNLEFVASLLRSADVTMVLTPQSVPGIVTAAELIKSLNDKGIATSSFDLVVTPCHKDVALDADSIAKKLQIQTVHELPDRRAPLINAVNGGQVLSATDPKDPYSKAVSQLLERVNSNRRHGENAHGLASTFKKWFNK</sequence>
<dbReference type="EMBL" id="AP028947">
    <property type="protein sequence ID" value="BET26935.1"/>
    <property type="molecule type" value="Genomic_DNA"/>
</dbReference>
<gene>
    <name evidence="3" type="ORF">RGQ30_24360</name>
</gene>
<dbReference type="AlphaFoldDB" id="A0AA86MF99"/>
<keyword evidence="4" id="KW-1185">Reference proteome</keyword>
<dbReference type="InterPro" id="IPR001789">
    <property type="entry name" value="Sig_transdc_resp-reg_receiver"/>
</dbReference>
<dbReference type="InterPro" id="IPR050625">
    <property type="entry name" value="ParA/MinD_ATPase"/>
</dbReference>
<evidence type="ECO:0000313" key="3">
    <source>
        <dbReference type="EMBL" id="BET26935.1"/>
    </source>
</evidence>
<reference evidence="3 4" key="1">
    <citation type="submission" date="2023-10" db="EMBL/GenBank/DDBJ databases">
        <title>Complete Genome Sequence of Limnobacter thiooxidans CS-K2T, Isolated from freshwater lake sediments in Bavaria, Germany.</title>
        <authorList>
            <person name="Naruki M."/>
            <person name="Watanabe A."/>
            <person name="Warashina T."/>
            <person name="Morita T."/>
            <person name="Arakawa K."/>
        </authorList>
    </citation>
    <scope>NUCLEOTIDE SEQUENCE [LARGE SCALE GENOMIC DNA]</scope>
    <source>
        <strain evidence="3 4">CS-K2</strain>
    </source>
</reference>
<dbReference type="InterPro" id="IPR027417">
    <property type="entry name" value="P-loop_NTPase"/>
</dbReference>
<keyword evidence="1" id="KW-0597">Phosphoprotein</keyword>
<dbReference type="GO" id="GO:0005524">
    <property type="term" value="F:ATP binding"/>
    <property type="evidence" value="ECO:0007669"/>
    <property type="project" value="TreeGrafter"/>
</dbReference>
<dbReference type="RefSeq" id="WP_298216567.1">
    <property type="nucleotide sequence ID" value="NZ_AP028947.1"/>
</dbReference>
<dbReference type="GO" id="GO:0005829">
    <property type="term" value="C:cytosol"/>
    <property type="evidence" value="ECO:0007669"/>
    <property type="project" value="TreeGrafter"/>
</dbReference>
<dbReference type="Gene3D" id="3.40.50.300">
    <property type="entry name" value="P-loop containing nucleotide triphosphate hydrolases"/>
    <property type="match status" value="1"/>
</dbReference>
<dbReference type="PANTHER" id="PTHR43384:SF13">
    <property type="entry name" value="SLR0110 PROTEIN"/>
    <property type="match status" value="1"/>
</dbReference>
<protein>
    <submittedName>
        <fullName evidence="3">Fimbrial protein</fullName>
    </submittedName>
</protein>